<dbReference type="Proteomes" id="UP000247612">
    <property type="component" value="Unassembled WGS sequence"/>
</dbReference>
<reference evidence="2 3" key="1">
    <citation type="submission" date="2018-05" db="EMBL/GenBank/DDBJ databases">
        <title>Genomic Encyclopedia of Type Strains, Phase IV (KMG-IV): sequencing the most valuable type-strain genomes for metagenomic binning, comparative biology and taxonomic classification.</title>
        <authorList>
            <person name="Goeker M."/>
        </authorList>
    </citation>
    <scope>NUCLEOTIDE SEQUENCE [LARGE SCALE GENOMIC DNA]</scope>
    <source>
        <strain evidence="2 3">JC118</strain>
    </source>
</reference>
<dbReference type="InterPro" id="IPR015231">
    <property type="entry name" value="DUF1934"/>
</dbReference>
<dbReference type="Pfam" id="PF09148">
    <property type="entry name" value="DUF1934"/>
    <property type="match status" value="1"/>
</dbReference>
<keyword evidence="3" id="KW-1185">Reference proteome</keyword>
<protein>
    <submittedName>
        <fullName evidence="1">DUF1934 domain-containing protein</fullName>
    </submittedName>
    <submittedName>
        <fullName evidence="2">Uncharacterized protein DUF1934</fullName>
    </submittedName>
</protein>
<reference evidence="1" key="2">
    <citation type="submission" date="2022-03" db="EMBL/GenBank/DDBJ databases">
        <title>First case of bacteraemia caused by Dielma fastidiosa in a patient hospitalised with diverticulitis.</title>
        <authorList>
            <person name="Forman-Ankjaer B."/>
            <person name="Hvid-Jensen F."/>
            <person name="Kobel C.M."/>
            <person name="Greve T."/>
        </authorList>
    </citation>
    <scope>NUCLEOTIDE SEQUENCE</scope>
    <source>
        <strain evidence="1">AUH_DF_2021</strain>
    </source>
</reference>
<dbReference type="AlphaFoldDB" id="A0A2V2FFX9"/>
<dbReference type="Proteomes" id="UP001276902">
    <property type="component" value="Unassembled WGS sequence"/>
</dbReference>
<dbReference type="OrthoDB" id="1647984at2"/>
<dbReference type="STRING" id="1034346.GCA_000313565_02864"/>
<proteinExistence type="predicted"/>
<sequence length="131" mass="15420">MKQRVLVKQKNQITNEEFLMADGMCEIRTDENKREVFYHELDAASTKVEMFIHKDQLTIIRHGEVVSTLHFRNNEKTVGTVLSEFGEFQIELFTRRYLCANETIAVEYDVLSGDEVSDSFRILWKIRRDDA</sequence>
<name>A0A2V2FFX9_9FIRM</name>
<evidence type="ECO:0000313" key="2">
    <source>
        <dbReference type="EMBL" id="PXX78647.1"/>
    </source>
</evidence>
<evidence type="ECO:0000313" key="1">
    <source>
        <dbReference type="EMBL" id="MDY5169373.1"/>
    </source>
</evidence>
<gene>
    <name evidence="2" type="ORF">DES51_107188</name>
    <name evidence="1" type="ORF">MQE39_14730</name>
</gene>
<dbReference type="RefSeq" id="WP_022939147.1">
    <property type="nucleotide sequence ID" value="NZ_BAABZA010000001.1"/>
</dbReference>
<evidence type="ECO:0000313" key="3">
    <source>
        <dbReference type="Proteomes" id="UP000247612"/>
    </source>
</evidence>
<dbReference type="EMBL" id="QJKH01000007">
    <property type="protein sequence ID" value="PXX78647.1"/>
    <property type="molecule type" value="Genomic_DNA"/>
</dbReference>
<dbReference type="InterPro" id="IPR012674">
    <property type="entry name" value="Calycin"/>
</dbReference>
<dbReference type="EMBL" id="JALDAW010000022">
    <property type="protein sequence ID" value="MDY5169373.1"/>
    <property type="molecule type" value="Genomic_DNA"/>
</dbReference>
<comment type="caution">
    <text evidence="2">The sequence shown here is derived from an EMBL/GenBank/DDBJ whole genome shotgun (WGS) entry which is preliminary data.</text>
</comment>
<dbReference type="Gene3D" id="2.40.128.20">
    <property type="match status" value="1"/>
</dbReference>
<accession>A0A2V2FFX9</accession>
<dbReference type="SUPFAM" id="SSF50814">
    <property type="entry name" value="Lipocalins"/>
    <property type="match status" value="1"/>
</dbReference>
<organism evidence="2 3">
    <name type="scientific">Dielma fastidiosa</name>
    <dbReference type="NCBI Taxonomy" id="1034346"/>
    <lineage>
        <taxon>Bacteria</taxon>
        <taxon>Bacillati</taxon>
        <taxon>Bacillota</taxon>
        <taxon>Erysipelotrichia</taxon>
        <taxon>Erysipelotrichales</taxon>
        <taxon>Erysipelotrichaceae</taxon>
        <taxon>Dielma</taxon>
    </lineage>
</organism>